<reference evidence="4 5" key="1">
    <citation type="submission" date="2020-12" db="EMBL/GenBank/DDBJ databases">
        <title>Effect of drift, selection, and recombination on the evolution of hybrid genomes in Candida yeast pathogens.</title>
        <authorList>
            <person name="Mixao V."/>
            <person name="Ksiezopolska E."/>
            <person name="Saus E."/>
            <person name="Boekhout T."/>
            <person name="Gacser A."/>
            <person name="Gabaldon T."/>
        </authorList>
    </citation>
    <scope>NUCLEOTIDE SEQUENCE [LARGE SCALE GENOMIC DNA]</scope>
    <source>
        <strain evidence="4 5">BP57</strain>
    </source>
</reference>
<organism evidence="4 5">
    <name type="scientific">Candida metapsilosis</name>
    <dbReference type="NCBI Taxonomy" id="273372"/>
    <lineage>
        <taxon>Eukaryota</taxon>
        <taxon>Fungi</taxon>
        <taxon>Dikarya</taxon>
        <taxon>Ascomycota</taxon>
        <taxon>Saccharomycotina</taxon>
        <taxon>Pichiomycetes</taxon>
        <taxon>Debaryomycetaceae</taxon>
        <taxon>Candida/Lodderomyces clade</taxon>
        <taxon>Candida</taxon>
    </lineage>
</organism>
<dbReference type="InterPro" id="IPR027417">
    <property type="entry name" value="P-loop_NTPase"/>
</dbReference>
<keyword evidence="5" id="KW-1185">Reference proteome</keyword>
<dbReference type="Pfam" id="PF00071">
    <property type="entry name" value="Ras"/>
    <property type="match status" value="1"/>
</dbReference>
<dbReference type="PRINTS" id="PR00449">
    <property type="entry name" value="RASTRNSFRMNG"/>
</dbReference>
<dbReference type="AlphaFoldDB" id="A0A8H8DCA1"/>
<dbReference type="GO" id="GO:0007264">
    <property type="term" value="P:small GTPase-mediated signal transduction"/>
    <property type="evidence" value="ECO:0007669"/>
    <property type="project" value="InterPro"/>
</dbReference>
<proteinExistence type="predicted"/>
<dbReference type="RefSeq" id="XP_067549213.1">
    <property type="nucleotide sequence ID" value="XM_067690781.1"/>
</dbReference>
<evidence type="ECO:0000313" key="5">
    <source>
        <dbReference type="Proteomes" id="UP000669133"/>
    </source>
</evidence>
<evidence type="ECO:0000313" key="4">
    <source>
        <dbReference type="EMBL" id="KAG5420097.1"/>
    </source>
</evidence>
<keyword evidence="1" id="KW-0547">Nucleotide-binding</keyword>
<dbReference type="SUPFAM" id="SSF52540">
    <property type="entry name" value="P-loop containing nucleoside triphosphate hydrolases"/>
    <property type="match status" value="1"/>
</dbReference>
<feature type="compositionally biased region" description="Polar residues" evidence="3">
    <location>
        <begin position="290"/>
        <end position="300"/>
    </location>
</feature>
<protein>
    <submittedName>
        <fullName evidence="4">Uncharacterized protein</fullName>
    </submittedName>
</protein>
<dbReference type="PANTHER" id="PTHR24072">
    <property type="entry name" value="RHO FAMILY GTPASE"/>
    <property type="match status" value="1"/>
</dbReference>
<comment type="caution">
    <text evidence="4">The sequence shown here is derived from an EMBL/GenBank/DDBJ whole genome shotgun (WGS) entry which is preliminary data.</text>
</comment>
<dbReference type="Proteomes" id="UP000669133">
    <property type="component" value="Unassembled WGS sequence"/>
</dbReference>
<dbReference type="GO" id="GO:0003924">
    <property type="term" value="F:GTPase activity"/>
    <property type="evidence" value="ECO:0007669"/>
    <property type="project" value="InterPro"/>
</dbReference>
<accession>A0A8H8DCA1</accession>
<evidence type="ECO:0000256" key="2">
    <source>
        <dbReference type="ARBA" id="ARBA00023134"/>
    </source>
</evidence>
<dbReference type="InterPro" id="IPR003578">
    <property type="entry name" value="Small_GTPase_Rho"/>
</dbReference>
<dbReference type="SMART" id="SM00174">
    <property type="entry name" value="RHO"/>
    <property type="match status" value="1"/>
</dbReference>
<gene>
    <name evidence="4" type="ORF">I9W82_001977</name>
</gene>
<dbReference type="GO" id="GO:0005525">
    <property type="term" value="F:GTP binding"/>
    <property type="evidence" value="ECO:0007669"/>
    <property type="project" value="UniProtKB-KW"/>
</dbReference>
<feature type="region of interest" description="Disordered" evidence="3">
    <location>
        <begin position="288"/>
        <end position="323"/>
    </location>
</feature>
<evidence type="ECO:0000256" key="3">
    <source>
        <dbReference type="SAM" id="MobiDB-lite"/>
    </source>
</evidence>
<dbReference type="OrthoDB" id="4018779at2759"/>
<keyword evidence="2" id="KW-0342">GTP-binding</keyword>
<dbReference type="EMBL" id="JAEOAQ010000002">
    <property type="protein sequence ID" value="KAG5420097.1"/>
    <property type="molecule type" value="Genomic_DNA"/>
</dbReference>
<name>A0A8H8DCA1_9ASCO</name>
<sequence length="323" mass="36920">MVMSKDSQKPPPDYNLSDAVHDLQEETPPYHNESSTPHLRIYAFDEPIRPVFHQRTDDKKSFYTARIFIAGDARVGKSTLMQSYRYYDEPHRKDNRRVNACYIKMQGPERMPFLLKLSHVSLRGDIEEICQKKYLSVAEDLILLCFAKDNLESLFNIKKVWYPLVKLSVNSGKIPVILVGTKWDKTSHIPDDLVLQVAKEIGATALIECSSEDRSTVRKVVDVALQFLHEEWASGLNKVFQKSLESENFEARVLKEGALEIEFGESCRVTQPSQDHKQALLSDGEVREVPNSNRKQNAAMNTEKVGFNGQRRKQKSKGDCTVM</sequence>
<dbReference type="InterPro" id="IPR001806">
    <property type="entry name" value="Small_GTPase"/>
</dbReference>
<dbReference type="Gene3D" id="3.40.50.300">
    <property type="entry name" value="P-loop containing nucleotide triphosphate hydrolases"/>
    <property type="match status" value="1"/>
</dbReference>
<evidence type="ECO:0000256" key="1">
    <source>
        <dbReference type="ARBA" id="ARBA00022741"/>
    </source>
</evidence>
<dbReference type="GeneID" id="93650606"/>